<keyword evidence="3" id="KW-1185">Reference proteome</keyword>
<dbReference type="InterPro" id="IPR043198">
    <property type="entry name" value="Cyclin/Ssn8"/>
</dbReference>
<evidence type="ECO:0000313" key="3">
    <source>
        <dbReference type="Proteomes" id="UP000198341"/>
    </source>
</evidence>
<dbReference type="RefSeq" id="XP_007509227.1">
    <property type="nucleotide sequence ID" value="XM_007509165.1"/>
</dbReference>
<reference evidence="2 3" key="1">
    <citation type="submission" date="2011-10" db="EMBL/GenBank/DDBJ databases">
        <authorList>
            <person name="Genoscope - CEA"/>
        </authorList>
    </citation>
    <scope>NUCLEOTIDE SEQUENCE [LARGE SCALE GENOMIC DNA]</scope>
    <source>
        <strain evidence="2 3">RCC 1105</strain>
    </source>
</reference>
<protein>
    <submittedName>
        <fullName evidence="2">CycK-related cyclin family protein</fullName>
    </submittedName>
</protein>
<name>K8ENZ2_9CHLO</name>
<dbReference type="GO" id="GO:0016538">
    <property type="term" value="F:cyclin-dependent protein serine/threonine kinase regulator activity"/>
    <property type="evidence" value="ECO:0007669"/>
    <property type="project" value="InterPro"/>
</dbReference>
<evidence type="ECO:0000313" key="2">
    <source>
        <dbReference type="EMBL" id="CCO19684.1"/>
    </source>
</evidence>
<dbReference type="GeneID" id="19012003"/>
<proteinExistence type="predicted"/>
<dbReference type="Proteomes" id="UP000198341">
    <property type="component" value="Chromosome 14"/>
</dbReference>
<accession>K8ENZ2</accession>
<dbReference type="SUPFAM" id="SSF47954">
    <property type="entry name" value="Cyclin-like"/>
    <property type="match status" value="2"/>
</dbReference>
<dbReference type="EMBL" id="FO082265">
    <property type="protein sequence ID" value="CCO19684.1"/>
    <property type="molecule type" value="Genomic_DNA"/>
</dbReference>
<dbReference type="Gene3D" id="1.10.472.10">
    <property type="entry name" value="Cyclin-like"/>
    <property type="match status" value="2"/>
</dbReference>
<dbReference type="PANTHER" id="PTHR10026">
    <property type="entry name" value="CYCLIN"/>
    <property type="match status" value="1"/>
</dbReference>
<dbReference type="KEGG" id="bpg:Bathy14g02190"/>
<dbReference type="eggNOG" id="KOG0834">
    <property type="taxonomic scope" value="Eukaryota"/>
</dbReference>
<sequence>MYSSHELNEFSPSRLDGIDINAEKWYRWSYCEFLKDAGMRINFALKFFKFSPQLTIATAVVFCHKFFANHSHKQPENERFVIATACLFLAGKVEETPKALRDVVKTALFIKYQDDPKRYNKLINDRIFMEQQRDVILCAERSLLHTLGFHFHAEHPYKHLLRIVKQMSEEKVIPEKNARDLAQVAWNFANDSAKISVEKEWWETCTVRQSVREDISNQILDLYEQTGGSTISTIASRF</sequence>
<dbReference type="OrthoDB" id="10264655at2759"/>
<feature type="domain" description="Cyclin N-terminal" evidence="1">
    <location>
        <begin position="53"/>
        <end position="150"/>
    </location>
</feature>
<dbReference type="InterPro" id="IPR036915">
    <property type="entry name" value="Cyclin-like_sf"/>
</dbReference>
<gene>
    <name evidence="2" type="primary">CycK</name>
    <name evidence="2" type="ordered locus">Bathy14g02190</name>
</gene>
<evidence type="ECO:0000259" key="1">
    <source>
        <dbReference type="Pfam" id="PF00134"/>
    </source>
</evidence>
<dbReference type="Pfam" id="PF00134">
    <property type="entry name" value="Cyclin_N"/>
    <property type="match status" value="1"/>
</dbReference>
<dbReference type="GO" id="GO:0006357">
    <property type="term" value="P:regulation of transcription by RNA polymerase II"/>
    <property type="evidence" value="ECO:0007669"/>
    <property type="project" value="InterPro"/>
</dbReference>
<dbReference type="STRING" id="41875.K8ENZ2"/>
<dbReference type="InterPro" id="IPR006671">
    <property type="entry name" value="Cyclin_N"/>
</dbReference>
<dbReference type="AlphaFoldDB" id="K8ENZ2"/>
<organism evidence="2 3">
    <name type="scientific">Bathycoccus prasinos</name>
    <dbReference type="NCBI Taxonomy" id="41875"/>
    <lineage>
        <taxon>Eukaryota</taxon>
        <taxon>Viridiplantae</taxon>
        <taxon>Chlorophyta</taxon>
        <taxon>Mamiellophyceae</taxon>
        <taxon>Mamiellales</taxon>
        <taxon>Bathycoccaceae</taxon>
        <taxon>Bathycoccus</taxon>
    </lineage>
</organism>